<sequence>MLEGLATPSAMEALMIGRGASGTMRRASVLALLWQDASCPTPASSTESTSGLEPPGGLRVVLIEKSAHLRNHAGQVAFPGGRIEPGESPVQAALREASEEVGIEASGVEVLGELPPASVMASGFDVHTIVAWWTRPVALRPVDVGEVAAVHQVAVAGLLDPANRATWVLGQTHSGPVFCVGDLFIWGLTGHLLSGLFELAGWTRPWDASRCLEIPPRFFRGRT</sequence>
<dbReference type="Proteomes" id="UP000291933">
    <property type="component" value="Unassembled WGS sequence"/>
</dbReference>
<dbReference type="AlphaFoldDB" id="A0A4Q9KHQ8"/>
<comment type="cofactor">
    <cofactor evidence="2">
        <name>Mg(2+)</name>
        <dbReference type="ChEBI" id="CHEBI:18420"/>
    </cofactor>
</comment>
<evidence type="ECO:0000256" key="7">
    <source>
        <dbReference type="ARBA" id="ARBA00023211"/>
    </source>
</evidence>
<comment type="caution">
    <text evidence="10">The sequence shown here is derived from an EMBL/GenBank/DDBJ whole genome shotgun (WGS) entry which is preliminary data.</text>
</comment>
<evidence type="ECO:0000313" key="11">
    <source>
        <dbReference type="Proteomes" id="UP000291933"/>
    </source>
</evidence>
<organism evidence="10 11">
    <name type="scientific">Propioniciclava tarda</name>
    <dbReference type="NCBI Taxonomy" id="433330"/>
    <lineage>
        <taxon>Bacteria</taxon>
        <taxon>Bacillati</taxon>
        <taxon>Actinomycetota</taxon>
        <taxon>Actinomycetes</taxon>
        <taxon>Propionibacteriales</taxon>
        <taxon>Propionibacteriaceae</taxon>
        <taxon>Propioniciclava</taxon>
    </lineage>
</organism>
<dbReference type="CDD" id="cd03426">
    <property type="entry name" value="NUDIX_CoAse_Nudt7"/>
    <property type="match status" value="1"/>
</dbReference>
<keyword evidence="6" id="KW-0460">Magnesium</keyword>
<keyword evidence="7" id="KW-0464">Manganese</keyword>
<dbReference type="PROSITE" id="PS51462">
    <property type="entry name" value="NUDIX"/>
    <property type="match status" value="1"/>
</dbReference>
<evidence type="ECO:0000256" key="5">
    <source>
        <dbReference type="ARBA" id="ARBA00022801"/>
    </source>
</evidence>
<evidence type="ECO:0000313" key="10">
    <source>
        <dbReference type="EMBL" id="TBT92123.1"/>
    </source>
</evidence>
<protein>
    <submittedName>
        <fullName evidence="10">CoA pyrophosphatase</fullName>
    </submittedName>
</protein>
<dbReference type="PANTHER" id="PTHR12992">
    <property type="entry name" value="NUDIX HYDROLASE"/>
    <property type="match status" value="1"/>
</dbReference>
<evidence type="ECO:0000256" key="1">
    <source>
        <dbReference type="ARBA" id="ARBA00001936"/>
    </source>
</evidence>
<keyword evidence="11" id="KW-1185">Reference proteome</keyword>
<reference evidence="10 11" key="1">
    <citation type="submission" date="2019-01" db="EMBL/GenBank/DDBJ databases">
        <title>Lactibacter flavus gen. nov., sp. nov., a novel bacterium of the family Propionibacteriaceae isolated from raw milk and dairy products.</title>
        <authorList>
            <person name="Huptas C."/>
            <person name="Wenning M."/>
            <person name="Breitenwieser F."/>
            <person name="Doll E."/>
            <person name="Von Neubeck M."/>
            <person name="Busse H.-J."/>
            <person name="Scherer S."/>
        </authorList>
    </citation>
    <scope>NUCLEOTIDE SEQUENCE [LARGE SCALE GENOMIC DNA]</scope>
    <source>
        <strain evidence="10 11">DSM 22130</strain>
    </source>
</reference>
<keyword evidence="4" id="KW-0479">Metal-binding</keyword>
<keyword evidence="5 8" id="KW-0378">Hydrolase</keyword>
<dbReference type="InterPro" id="IPR020084">
    <property type="entry name" value="NUDIX_hydrolase_CS"/>
</dbReference>
<evidence type="ECO:0000259" key="9">
    <source>
        <dbReference type="PROSITE" id="PS51462"/>
    </source>
</evidence>
<dbReference type="GO" id="GO:0046872">
    <property type="term" value="F:metal ion binding"/>
    <property type="evidence" value="ECO:0007669"/>
    <property type="project" value="UniProtKB-KW"/>
</dbReference>
<dbReference type="PANTHER" id="PTHR12992:SF11">
    <property type="entry name" value="MITOCHONDRIAL COENZYME A DIPHOSPHATASE NUDT8"/>
    <property type="match status" value="1"/>
</dbReference>
<evidence type="ECO:0000256" key="3">
    <source>
        <dbReference type="ARBA" id="ARBA00005582"/>
    </source>
</evidence>
<evidence type="ECO:0000256" key="4">
    <source>
        <dbReference type="ARBA" id="ARBA00022723"/>
    </source>
</evidence>
<dbReference type="InterPro" id="IPR000086">
    <property type="entry name" value="NUDIX_hydrolase_dom"/>
</dbReference>
<comment type="similarity">
    <text evidence="3 8">Belongs to the Nudix hydrolase family.</text>
</comment>
<dbReference type="SUPFAM" id="SSF55811">
    <property type="entry name" value="Nudix"/>
    <property type="match status" value="1"/>
</dbReference>
<feature type="domain" description="Nudix hydrolase" evidence="9">
    <location>
        <begin position="24"/>
        <end position="185"/>
    </location>
</feature>
<dbReference type="RefSeq" id="WP_131173080.1">
    <property type="nucleotide sequence ID" value="NZ_FXTL01000024.1"/>
</dbReference>
<comment type="cofactor">
    <cofactor evidence="1">
        <name>Mn(2+)</name>
        <dbReference type="ChEBI" id="CHEBI:29035"/>
    </cofactor>
</comment>
<dbReference type="InterPro" id="IPR020476">
    <property type="entry name" value="Nudix_hydrolase"/>
</dbReference>
<accession>A0A4Q9KHQ8</accession>
<name>A0A4Q9KHQ8_PROTD</name>
<dbReference type="GO" id="GO:0010945">
    <property type="term" value="F:coenzyme A diphosphatase activity"/>
    <property type="evidence" value="ECO:0007669"/>
    <property type="project" value="InterPro"/>
</dbReference>
<dbReference type="EMBL" id="SDMR01000023">
    <property type="protein sequence ID" value="TBT92123.1"/>
    <property type="molecule type" value="Genomic_DNA"/>
</dbReference>
<dbReference type="Gene3D" id="3.90.79.10">
    <property type="entry name" value="Nucleoside Triphosphate Pyrophosphohydrolase"/>
    <property type="match status" value="1"/>
</dbReference>
<evidence type="ECO:0000256" key="8">
    <source>
        <dbReference type="RuleBase" id="RU003476"/>
    </source>
</evidence>
<dbReference type="InterPro" id="IPR015797">
    <property type="entry name" value="NUDIX_hydrolase-like_dom_sf"/>
</dbReference>
<proteinExistence type="inferred from homology"/>
<dbReference type="PROSITE" id="PS00893">
    <property type="entry name" value="NUDIX_BOX"/>
    <property type="match status" value="1"/>
</dbReference>
<evidence type="ECO:0000256" key="2">
    <source>
        <dbReference type="ARBA" id="ARBA00001946"/>
    </source>
</evidence>
<dbReference type="InterPro" id="IPR045121">
    <property type="entry name" value="CoAse"/>
</dbReference>
<dbReference type="Pfam" id="PF00293">
    <property type="entry name" value="NUDIX"/>
    <property type="match status" value="1"/>
</dbReference>
<dbReference type="OrthoDB" id="9802805at2"/>
<evidence type="ECO:0000256" key="6">
    <source>
        <dbReference type="ARBA" id="ARBA00022842"/>
    </source>
</evidence>
<gene>
    <name evidence="10" type="ORF">ET996_13465</name>
</gene>
<dbReference type="PRINTS" id="PR00502">
    <property type="entry name" value="NUDIXFAMILY"/>
</dbReference>